<evidence type="ECO:0000256" key="1">
    <source>
        <dbReference type="ARBA" id="ARBA00022801"/>
    </source>
</evidence>
<evidence type="ECO:0000256" key="2">
    <source>
        <dbReference type="SAM" id="SignalP"/>
    </source>
</evidence>
<dbReference type="InterPro" id="IPR050789">
    <property type="entry name" value="Diverse_Enzym_Activities"/>
</dbReference>
<feature type="signal peptide" evidence="2">
    <location>
        <begin position="1"/>
        <end position="26"/>
    </location>
</feature>
<evidence type="ECO:0000313" key="5">
    <source>
        <dbReference type="Proteomes" id="UP000260351"/>
    </source>
</evidence>
<dbReference type="EMBL" id="QUZK01000032">
    <property type="protein sequence ID" value="RFF30754.1"/>
    <property type="molecule type" value="Genomic_DNA"/>
</dbReference>
<keyword evidence="2" id="KW-0732">Signal</keyword>
<comment type="caution">
    <text evidence="4">The sequence shown here is derived from an EMBL/GenBank/DDBJ whole genome shotgun (WGS) entry which is preliminary data.</text>
</comment>
<keyword evidence="5" id="KW-1185">Reference proteome</keyword>
<feature type="domain" description="Beta-lactamase-related" evidence="3">
    <location>
        <begin position="118"/>
        <end position="367"/>
    </location>
</feature>
<evidence type="ECO:0000313" key="4">
    <source>
        <dbReference type="EMBL" id="RFF30754.1"/>
    </source>
</evidence>
<dbReference type="InterPro" id="IPR001466">
    <property type="entry name" value="Beta-lactam-related"/>
</dbReference>
<feature type="chain" id="PRO_5017574257" evidence="2">
    <location>
        <begin position="27"/>
        <end position="391"/>
    </location>
</feature>
<dbReference type="InterPro" id="IPR012338">
    <property type="entry name" value="Beta-lactam/transpept-like"/>
</dbReference>
<dbReference type="RefSeq" id="WP_116650383.1">
    <property type="nucleotide sequence ID" value="NZ_QUZK01000032.1"/>
</dbReference>
<evidence type="ECO:0000259" key="3">
    <source>
        <dbReference type="Pfam" id="PF00144"/>
    </source>
</evidence>
<dbReference type="GO" id="GO:0016787">
    <property type="term" value="F:hydrolase activity"/>
    <property type="evidence" value="ECO:0007669"/>
    <property type="project" value="UniProtKB-KW"/>
</dbReference>
<dbReference type="SUPFAM" id="SSF56601">
    <property type="entry name" value="beta-lactamase/transpeptidase-like"/>
    <property type="match status" value="1"/>
</dbReference>
<sequence length="391" mass="44103">MQILPTRSIAWIFCLAAGLATAPAFGDPYFPGPHDWQAAAPAAAGFDRESLESAIRFARSSAVTDPADLHQVLLDTYTPREPDYRVLGPTHPRDGDSGMILSGGRIVARWGDVNRVDMTFSVVKSYLSTLAALAVERGLIESLHDPVAKYVTDGKFDGEHNAKITWHHLLQQTSDWSGSLWDTPDWADRPVGDDPEDWRNRELHPPGTHFKYNDVRVNLLAYSLLQVFREPLPVVLREAIMDPIGASNTWRWHGYENSWVTVDARRIQSVSGGGHFGGGLFISTQDHARYGLLMLNRGVWDGRRLIPDEWFERLREPTEARPDYGYMWWLNTDRERIPAAPEDAYWAAGFGGNYIYVDECNDLVVVLRWIPELAETIKRILDAKENASTCS</sequence>
<name>A0A3E1KAF8_9GAMM</name>
<dbReference type="PANTHER" id="PTHR43283">
    <property type="entry name" value="BETA-LACTAMASE-RELATED"/>
    <property type="match status" value="1"/>
</dbReference>
<organism evidence="4 5">
    <name type="scientific">Wenzhouxiangella sediminis</name>
    <dbReference type="NCBI Taxonomy" id="1792836"/>
    <lineage>
        <taxon>Bacteria</taxon>
        <taxon>Pseudomonadati</taxon>
        <taxon>Pseudomonadota</taxon>
        <taxon>Gammaproteobacteria</taxon>
        <taxon>Chromatiales</taxon>
        <taxon>Wenzhouxiangellaceae</taxon>
        <taxon>Wenzhouxiangella</taxon>
    </lineage>
</organism>
<dbReference type="Pfam" id="PF00144">
    <property type="entry name" value="Beta-lactamase"/>
    <property type="match status" value="1"/>
</dbReference>
<proteinExistence type="predicted"/>
<dbReference type="Proteomes" id="UP000260351">
    <property type="component" value="Unassembled WGS sequence"/>
</dbReference>
<reference evidence="4 5" key="1">
    <citation type="submission" date="2018-08" db="EMBL/GenBank/DDBJ databases">
        <title>Wenzhouxiangella salilacus sp. nov., a novel bacterium isolated from a saline lake in Xinjiang Province, China.</title>
        <authorList>
            <person name="Han S."/>
        </authorList>
    </citation>
    <scope>NUCLEOTIDE SEQUENCE [LARGE SCALE GENOMIC DNA]</scope>
    <source>
        <strain evidence="4 5">XDB06</strain>
    </source>
</reference>
<gene>
    <name evidence="4" type="ORF">DZC52_06825</name>
</gene>
<accession>A0A3E1KAF8</accession>
<dbReference type="Gene3D" id="3.40.710.10">
    <property type="entry name" value="DD-peptidase/beta-lactamase superfamily"/>
    <property type="match status" value="1"/>
</dbReference>
<dbReference type="OrthoDB" id="6963107at2"/>
<dbReference type="AlphaFoldDB" id="A0A3E1KAF8"/>
<keyword evidence="1 4" id="KW-0378">Hydrolase</keyword>
<protein>
    <submittedName>
        <fullName evidence="4">Class C beta-lactamase-related serine hydrolase</fullName>
    </submittedName>
</protein>
<dbReference type="PANTHER" id="PTHR43283:SF11">
    <property type="entry name" value="BETA-LACTAMASE-RELATED DOMAIN-CONTAINING PROTEIN"/>
    <property type="match status" value="1"/>
</dbReference>